<dbReference type="SUPFAM" id="SSF117916">
    <property type="entry name" value="Fe-S cluster assembly (FSCA) domain-like"/>
    <property type="match status" value="1"/>
</dbReference>
<sequence>MSGNLKQEEIAEKVVYEALREVIDPEVGINIVDLGLVYGVSANAERVDVTMTLTSPACPLGSQVTEASRAAIRAKVPTSVQVEIKLVWEPMWSPDQMSDEAKQLLGWS</sequence>
<dbReference type="AlphaFoldDB" id="A0A557SEW9"/>
<dbReference type="InterPro" id="IPR002744">
    <property type="entry name" value="MIP18-like"/>
</dbReference>
<keyword evidence="3" id="KW-1185">Reference proteome</keyword>
<dbReference type="EMBL" id="VMNH01000007">
    <property type="protein sequence ID" value="TVO75977.1"/>
    <property type="molecule type" value="Genomic_DNA"/>
</dbReference>
<gene>
    <name evidence="2" type="ORF">FHP88_08230</name>
</gene>
<organism evidence="2 3">
    <name type="scientific">Sedimenticola selenatireducens</name>
    <dbReference type="NCBI Taxonomy" id="191960"/>
    <lineage>
        <taxon>Bacteria</taxon>
        <taxon>Pseudomonadati</taxon>
        <taxon>Pseudomonadota</taxon>
        <taxon>Gammaproteobacteria</taxon>
        <taxon>Chromatiales</taxon>
        <taxon>Sedimenticolaceae</taxon>
        <taxon>Sedimenticola</taxon>
    </lineage>
</organism>
<dbReference type="InterPro" id="IPR034904">
    <property type="entry name" value="FSCA_dom_sf"/>
</dbReference>
<feature type="domain" description="MIP18 family-like" evidence="1">
    <location>
        <begin position="13"/>
        <end position="84"/>
    </location>
</feature>
<dbReference type="OrthoDB" id="9805360at2"/>
<evidence type="ECO:0000313" key="2">
    <source>
        <dbReference type="EMBL" id="TVO75977.1"/>
    </source>
</evidence>
<dbReference type="PANTHER" id="PTHR42831">
    <property type="entry name" value="FE-S PROTEIN MATURATION AUXILIARY FACTOR YITW"/>
    <property type="match status" value="1"/>
</dbReference>
<dbReference type="PANTHER" id="PTHR42831:SF1">
    <property type="entry name" value="FE-S PROTEIN MATURATION AUXILIARY FACTOR YITW"/>
    <property type="match status" value="1"/>
</dbReference>
<evidence type="ECO:0000259" key="1">
    <source>
        <dbReference type="Pfam" id="PF01883"/>
    </source>
</evidence>
<dbReference type="InterPro" id="IPR052339">
    <property type="entry name" value="Fe-S_Maturation_MIP18"/>
</dbReference>
<dbReference type="Pfam" id="PF01883">
    <property type="entry name" value="FeS_assembly_P"/>
    <property type="match status" value="1"/>
</dbReference>
<name>A0A557SEW9_9GAMM</name>
<protein>
    <submittedName>
        <fullName evidence="2">Metal-sulfur cluster assembly factor</fullName>
    </submittedName>
</protein>
<dbReference type="Proteomes" id="UP000316649">
    <property type="component" value="Unassembled WGS sequence"/>
</dbReference>
<comment type="caution">
    <text evidence="2">The sequence shown here is derived from an EMBL/GenBank/DDBJ whole genome shotgun (WGS) entry which is preliminary data.</text>
</comment>
<dbReference type="RefSeq" id="WP_144358557.1">
    <property type="nucleotide sequence ID" value="NZ_VMNH01000007.1"/>
</dbReference>
<dbReference type="Gene3D" id="3.30.300.130">
    <property type="entry name" value="Fe-S cluster assembly (FSCA)"/>
    <property type="match status" value="1"/>
</dbReference>
<reference evidence="2 3" key="1">
    <citation type="submission" date="2019-07" db="EMBL/GenBank/DDBJ databases">
        <title>The pathways for chlorine oxyanion respiration interact through the shared metabolite chlorate.</title>
        <authorList>
            <person name="Barnum T.P."/>
            <person name="Cheng Y."/>
            <person name="Hill K.A."/>
            <person name="Lucas L.N."/>
            <person name="Carlson H.K."/>
            <person name="Coates J.D."/>
        </authorList>
    </citation>
    <scope>NUCLEOTIDE SEQUENCE [LARGE SCALE GENOMIC DNA]</scope>
    <source>
        <strain evidence="2 3">BK-1</strain>
    </source>
</reference>
<proteinExistence type="predicted"/>
<evidence type="ECO:0000313" key="3">
    <source>
        <dbReference type="Proteomes" id="UP000316649"/>
    </source>
</evidence>
<accession>A0A557SEW9</accession>